<evidence type="ECO:0000313" key="2">
    <source>
        <dbReference type="EMBL" id="KAH7515339.1"/>
    </source>
</evidence>
<dbReference type="Proteomes" id="UP000813462">
    <property type="component" value="Unassembled WGS sequence"/>
</dbReference>
<dbReference type="Gene3D" id="3.80.10.10">
    <property type="entry name" value="Ribonuclease Inhibitor"/>
    <property type="match status" value="1"/>
</dbReference>
<organism evidence="2 3">
    <name type="scientific">Ziziphus jujuba var. spinosa</name>
    <dbReference type="NCBI Taxonomy" id="714518"/>
    <lineage>
        <taxon>Eukaryota</taxon>
        <taxon>Viridiplantae</taxon>
        <taxon>Streptophyta</taxon>
        <taxon>Embryophyta</taxon>
        <taxon>Tracheophyta</taxon>
        <taxon>Spermatophyta</taxon>
        <taxon>Magnoliopsida</taxon>
        <taxon>eudicotyledons</taxon>
        <taxon>Gunneridae</taxon>
        <taxon>Pentapetalae</taxon>
        <taxon>rosids</taxon>
        <taxon>fabids</taxon>
        <taxon>Rosales</taxon>
        <taxon>Rhamnaceae</taxon>
        <taxon>Paliureae</taxon>
        <taxon>Ziziphus</taxon>
    </lineage>
</organism>
<reference evidence="2" key="1">
    <citation type="journal article" date="2021" name="Front. Plant Sci.">
        <title>Chromosome-Scale Genome Assembly for Chinese Sour Jujube and Insights Into Its Genome Evolution and Domestication Signature.</title>
        <authorList>
            <person name="Shen L.-Y."/>
            <person name="Luo H."/>
            <person name="Wang X.-L."/>
            <person name="Wang X.-M."/>
            <person name="Qiu X.-J."/>
            <person name="Liu H."/>
            <person name="Zhou S.-S."/>
            <person name="Jia K.-H."/>
            <person name="Nie S."/>
            <person name="Bao Y.-T."/>
            <person name="Zhang R.-G."/>
            <person name="Yun Q.-Z."/>
            <person name="Chai Y.-H."/>
            <person name="Lu J.-Y."/>
            <person name="Li Y."/>
            <person name="Zhao S.-W."/>
            <person name="Mao J.-F."/>
            <person name="Jia S.-G."/>
            <person name="Mao Y.-M."/>
        </authorList>
    </citation>
    <scope>NUCLEOTIDE SEQUENCE</scope>
    <source>
        <strain evidence="2">AT0</strain>
        <tissue evidence="2">Leaf</tissue>
    </source>
</reference>
<dbReference type="PANTHER" id="PTHR36766">
    <property type="entry name" value="PLANT BROAD-SPECTRUM MILDEW RESISTANCE PROTEIN RPW8"/>
    <property type="match status" value="1"/>
</dbReference>
<accession>A0A978UKI7</accession>
<dbReference type="EMBL" id="JAEACU010000010">
    <property type="protein sequence ID" value="KAH7515339.1"/>
    <property type="molecule type" value="Genomic_DNA"/>
</dbReference>
<gene>
    <name evidence="2" type="ORF">FEM48_Zijuj10G0016100</name>
</gene>
<comment type="caution">
    <text evidence="2">The sequence shown here is derived from an EMBL/GenBank/DDBJ whole genome shotgun (WGS) entry which is preliminary data.</text>
</comment>
<proteinExistence type="predicted"/>
<evidence type="ECO:0008006" key="4">
    <source>
        <dbReference type="Google" id="ProtNLM"/>
    </source>
</evidence>
<sequence length="125" mass="14104">MDLFPNLNNLSIHECGNLESFTLSDDLLSKQGLTSLTCLEITHCPKFISFPEGGLNAPNLTKLAVEGYKKLKHLPQKMHKLLPCLQSLWICDCPEVETFPENGLHCYLDTLWISNCSKLIGNRMK</sequence>
<dbReference type="AlphaFoldDB" id="A0A978UKI7"/>
<dbReference type="SUPFAM" id="SSF52058">
    <property type="entry name" value="L domain-like"/>
    <property type="match status" value="1"/>
</dbReference>
<dbReference type="InterPro" id="IPR032675">
    <property type="entry name" value="LRR_dom_sf"/>
</dbReference>
<dbReference type="GO" id="GO:0006952">
    <property type="term" value="P:defense response"/>
    <property type="evidence" value="ECO:0007669"/>
    <property type="project" value="UniProtKB-KW"/>
</dbReference>
<evidence type="ECO:0000256" key="1">
    <source>
        <dbReference type="ARBA" id="ARBA00022821"/>
    </source>
</evidence>
<evidence type="ECO:0000313" key="3">
    <source>
        <dbReference type="Proteomes" id="UP000813462"/>
    </source>
</evidence>
<protein>
    <recommendedName>
        <fullName evidence="4">Disease resistance protein At3g14460</fullName>
    </recommendedName>
</protein>
<dbReference type="PANTHER" id="PTHR36766:SF45">
    <property type="entry name" value="NB-ARC DOMAIN-CONTAINING PROTEIN"/>
    <property type="match status" value="1"/>
</dbReference>
<keyword evidence="1" id="KW-0611">Plant defense</keyword>
<name>A0A978UKI7_ZIZJJ</name>